<dbReference type="Gene3D" id="1.10.1740.10">
    <property type="match status" value="1"/>
</dbReference>
<name>A0A350RT76_MARNT</name>
<comment type="caution">
    <text evidence="8">The sequence shown here is derived from an EMBL/GenBank/DDBJ whole genome shotgun (WGS) entry which is preliminary data.</text>
</comment>
<dbReference type="InterPro" id="IPR007627">
    <property type="entry name" value="RNA_pol_sigma70_r2"/>
</dbReference>
<evidence type="ECO:0000313" key="9">
    <source>
        <dbReference type="Proteomes" id="UP000261325"/>
    </source>
</evidence>
<evidence type="ECO:0000259" key="7">
    <source>
        <dbReference type="Pfam" id="PF08281"/>
    </source>
</evidence>
<dbReference type="CDD" id="cd06171">
    <property type="entry name" value="Sigma70_r4"/>
    <property type="match status" value="1"/>
</dbReference>
<accession>A0A350RT76</accession>
<evidence type="ECO:0008006" key="10">
    <source>
        <dbReference type="Google" id="ProtNLM"/>
    </source>
</evidence>
<evidence type="ECO:0000259" key="6">
    <source>
        <dbReference type="Pfam" id="PF04542"/>
    </source>
</evidence>
<dbReference type="InterPro" id="IPR013324">
    <property type="entry name" value="RNA_pol_sigma_r3/r4-like"/>
</dbReference>
<dbReference type="SUPFAM" id="SSF88946">
    <property type="entry name" value="Sigma2 domain of RNA polymerase sigma factors"/>
    <property type="match status" value="1"/>
</dbReference>
<reference evidence="8 9" key="1">
    <citation type="journal article" date="2018" name="Nat. Biotechnol.">
        <title>A standardized bacterial taxonomy based on genome phylogeny substantially revises the tree of life.</title>
        <authorList>
            <person name="Parks D.H."/>
            <person name="Chuvochina M."/>
            <person name="Waite D.W."/>
            <person name="Rinke C."/>
            <person name="Skarshewski A."/>
            <person name="Chaumeil P.A."/>
            <person name="Hugenholtz P."/>
        </authorList>
    </citation>
    <scope>NUCLEOTIDE SEQUENCE [LARGE SCALE GENOMIC DNA]</scope>
    <source>
        <strain evidence="8">UBA9049</strain>
    </source>
</reference>
<keyword evidence="3" id="KW-0731">Sigma factor</keyword>
<dbReference type="GO" id="GO:0006352">
    <property type="term" value="P:DNA-templated transcription initiation"/>
    <property type="evidence" value="ECO:0007669"/>
    <property type="project" value="InterPro"/>
</dbReference>
<dbReference type="Pfam" id="PF04542">
    <property type="entry name" value="Sigma70_r2"/>
    <property type="match status" value="1"/>
</dbReference>
<dbReference type="InterPro" id="IPR036388">
    <property type="entry name" value="WH-like_DNA-bd_sf"/>
</dbReference>
<evidence type="ECO:0000256" key="1">
    <source>
        <dbReference type="ARBA" id="ARBA00010641"/>
    </source>
</evidence>
<evidence type="ECO:0000256" key="4">
    <source>
        <dbReference type="ARBA" id="ARBA00023163"/>
    </source>
</evidence>
<comment type="similarity">
    <text evidence="1">Belongs to the sigma-70 factor family. ECF subfamily.</text>
</comment>
<feature type="domain" description="RNA polymerase sigma-70 region 2" evidence="6">
    <location>
        <begin position="26"/>
        <end position="93"/>
    </location>
</feature>
<dbReference type="AlphaFoldDB" id="A0A350RT76"/>
<dbReference type="GO" id="GO:0003677">
    <property type="term" value="F:DNA binding"/>
    <property type="evidence" value="ECO:0007669"/>
    <property type="project" value="InterPro"/>
</dbReference>
<sequence>MVNKSTDSKRAHKMRSTGSKQQFDTLVRPWRYRLYGVAQRQSASTEIAEDYTQETLLRAWRDFGQLDDQVAIYAWLLRILNRVVADGYRRDNRRRQLAPVLTTEDAVLSEHPCAAPGPFEQALKHQTDAQVMAAVRDLPDNFRQVVLLRDFEDLSYQDIAQILDLAPGTVMSRLSRGRRLLAERLIKVASDNPAASDNTHTRVTPHE</sequence>
<dbReference type="Gene3D" id="1.10.10.10">
    <property type="entry name" value="Winged helix-like DNA-binding domain superfamily/Winged helix DNA-binding domain"/>
    <property type="match status" value="1"/>
</dbReference>
<dbReference type="PANTHER" id="PTHR43133:SF25">
    <property type="entry name" value="RNA POLYMERASE SIGMA FACTOR RFAY-RELATED"/>
    <property type="match status" value="1"/>
</dbReference>
<dbReference type="SUPFAM" id="SSF88659">
    <property type="entry name" value="Sigma3 and sigma4 domains of RNA polymerase sigma factors"/>
    <property type="match status" value="1"/>
</dbReference>
<dbReference type="Pfam" id="PF08281">
    <property type="entry name" value="Sigma70_r4_2"/>
    <property type="match status" value="1"/>
</dbReference>
<dbReference type="EMBL" id="DLYI01000040">
    <property type="protein sequence ID" value="HAC26878.1"/>
    <property type="molecule type" value="Genomic_DNA"/>
</dbReference>
<proteinExistence type="inferred from homology"/>
<protein>
    <recommendedName>
        <fullName evidence="10">Sigma-70 family RNA polymerase sigma factor</fullName>
    </recommendedName>
</protein>
<dbReference type="InterPro" id="IPR039425">
    <property type="entry name" value="RNA_pol_sigma-70-like"/>
</dbReference>
<dbReference type="NCBIfam" id="TIGR02937">
    <property type="entry name" value="sigma70-ECF"/>
    <property type="match status" value="1"/>
</dbReference>
<feature type="domain" description="RNA polymerase sigma factor 70 region 4 type 2" evidence="7">
    <location>
        <begin position="130"/>
        <end position="181"/>
    </location>
</feature>
<feature type="region of interest" description="Disordered" evidence="5">
    <location>
        <begin position="1"/>
        <end position="20"/>
    </location>
</feature>
<evidence type="ECO:0000313" key="8">
    <source>
        <dbReference type="EMBL" id="HAC26878.1"/>
    </source>
</evidence>
<dbReference type="InterPro" id="IPR013249">
    <property type="entry name" value="RNA_pol_sigma70_r4_t2"/>
</dbReference>
<dbReference type="GO" id="GO:0016987">
    <property type="term" value="F:sigma factor activity"/>
    <property type="evidence" value="ECO:0007669"/>
    <property type="project" value="UniProtKB-KW"/>
</dbReference>
<evidence type="ECO:0000256" key="2">
    <source>
        <dbReference type="ARBA" id="ARBA00023015"/>
    </source>
</evidence>
<gene>
    <name evidence="8" type="ORF">DCF82_03500</name>
</gene>
<dbReference type="PANTHER" id="PTHR43133">
    <property type="entry name" value="RNA POLYMERASE ECF-TYPE SIGMA FACTO"/>
    <property type="match status" value="1"/>
</dbReference>
<keyword evidence="2" id="KW-0805">Transcription regulation</keyword>
<dbReference type="InterPro" id="IPR013325">
    <property type="entry name" value="RNA_pol_sigma_r2"/>
</dbReference>
<dbReference type="InterPro" id="IPR014284">
    <property type="entry name" value="RNA_pol_sigma-70_dom"/>
</dbReference>
<evidence type="ECO:0000256" key="3">
    <source>
        <dbReference type="ARBA" id="ARBA00023082"/>
    </source>
</evidence>
<dbReference type="Proteomes" id="UP000261325">
    <property type="component" value="Unassembled WGS sequence"/>
</dbReference>
<keyword evidence="4" id="KW-0804">Transcription</keyword>
<evidence type="ECO:0000256" key="5">
    <source>
        <dbReference type="SAM" id="MobiDB-lite"/>
    </source>
</evidence>
<organism evidence="8 9">
    <name type="scientific">Marinobacter nauticus</name>
    <name type="common">Marinobacter hydrocarbonoclasticus</name>
    <name type="synonym">Marinobacter aquaeolei</name>
    <dbReference type="NCBI Taxonomy" id="2743"/>
    <lineage>
        <taxon>Bacteria</taxon>
        <taxon>Pseudomonadati</taxon>
        <taxon>Pseudomonadota</taxon>
        <taxon>Gammaproteobacteria</taxon>
        <taxon>Pseudomonadales</taxon>
        <taxon>Marinobacteraceae</taxon>
        <taxon>Marinobacter</taxon>
    </lineage>
</organism>